<dbReference type="InterPro" id="IPR036236">
    <property type="entry name" value="Znf_C2H2_sf"/>
</dbReference>
<evidence type="ECO:0000256" key="1">
    <source>
        <dbReference type="ARBA" id="ARBA00022723"/>
    </source>
</evidence>
<sequence>MEGKGKKGNKRSEVWDHFKIRGDEKAECNYCGQTYKHHAKNCGTSTLWNHITQLCKRYPYRGQDKKQKRMTGYSMYTTGELSKGVGSRKERVNFVQKDAREQITRSSPKRLKRFKEICKEASIEPHALLCLDVINR</sequence>
<accession>A0ABD1SAR2</accession>
<gene>
    <name evidence="6" type="ORF">Adt_23388</name>
</gene>
<dbReference type="Proteomes" id="UP001604336">
    <property type="component" value="Unassembled WGS sequence"/>
</dbReference>
<dbReference type="PANTHER" id="PTHR34396:SF25">
    <property type="entry name" value="BOUNDARY ELEMENT ASSOCIATED FACTOR"/>
    <property type="match status" value="1"/>
</dbReference>
<dbReference type="InterPro" id="IPR003656">
    <property type="entry name" value="Znf_BED"/>
</dbReference>
<evidence type="ECO:0000313" key="7">
    <source>
        <dbReference type="Proteomes" id="UP001604336"/>
    </source>
</evidence>
<dbReference type="GO" id="GO:0008270">
    <property type="term" value="F:zinc ion binding"/>
    <property type="evidence" value="ECO:0007669"/>
    <property type="project" value="UniProtKB-KW"/>
</dbReference>
<keyword evidence="3" id="KW-0862">Zinc</keyword>
<feature type="domain" description="BED-type" evidence="5">
    <location>
        <begin position="9"/>
        <end position="62"/>
    </location>
</feature>
<dbReference type="Pfam" id="PF02892">
    <property type="entry name" value="zf-BED"/>
    <property type="match status" value="1"/>
</dbReference>
<comment type="caution">
    <text evidence="6">The sequence shown here is derived from an EMBL/GenBank/DDBJ whole genome shotgun (WGS) entry which is preliminary data.</text>
</comment>
<dbReference type="EMBL" id="JBFOLK010000007">
    <property type="protein sequence ID" value="KAL2497838.1"/>
    <property type="molecule type" value="Genomic_DNA"/>
</dbReference>
<dbReference type="AlphaFoldDB" id="A0ABD1SAR2"/>
<dbReference type="InterPro" id="IPR053031">
    <property type="entry name" value="Cuticle_assoc_protein"/>
</dbReference>
<evidence type="ECO:0000256" key="4">
    <source>
        <dbReference type="PROSITE-ProRule" id="PRU00027"/>
    </source>
</evidence>
<dbReference type="SMART" id="SM00614">
    <property type="entry name" value="ZnF_BED"/>
    <property type="match status" value="1"/>
</dbReference>
<keyword evidence="1" id="KW-0479">Metal-binding</keyword>
<evidence type="ECO:0000259" key="5">
    <source>
        <dbReference type="PROSITE" id="PS50808"/>
    </source>
</evidence>
<keyword evidence="7" id="KW-1185">Reference proteome</keyword>
<evidence type="ECO:0000256" key="2">
    <source>
        <dbReference type="ARBA" id="ARBA00022771"/>
    </source>
</evidence>
<evidence type="ECO:0000313" key="6">
    <source>
        <dbReference type="EMBL" id="KAL2497838.1"/>
    </source>
</evidence>
<proteinExistence type="predicted"/>
<dbReference type="SUPFAM" id="SSF57667">
    <property type="entry name" value="beta-beta-alpha zinc fingers"/>
    <property type="match status" value="1"/>
</dbReference>
<dbReference type="PANTHER" id="PTHR34396">
    <property type="entry name" value="OS03G0264950 PROTEIN-RELATED"/>
    <property type="match status" value="1"/>
</dbReference>
<organism evidence="6 7">
    <name type="scientific">Abeliophyllum distichum</name>
    <dbReference type="NCBI Taxonomy" id="126358"/>
    <lineage>
        <taxon>Eukaryota</taxon>
        <taxon>Viridiplantae</taxon>
        <taxon>Streptophyta</taxon>
        <taxon>Embryophyta</taxon>
        <taxon>Tracheophyta</taxon>
        <taxon>Spermatophyta</taxon>
        <taxon>Magnoliopsida</taxon>
        <taxon>eudicotyledons</taxon>
        <taxon>Gunneridae</taxon>
        <taxon>Pentapetalae</taxon>
        <taxon>asterids</taxon>
        <taxon>lamiids</taxon>
        <taxon>Lamiales</taxon>
        <taxon>Oleaceae</taxon>
        <taxon>Forsythieae</taxon>
        <taxon>Abeliophyllum</taxon>
    </lineage>
</organism>
<protein>
    <submittedName>
        <fullName evidence="6">Ribonuclease H-like domain containing protein</fullName>
    </submittedName>
</protein>
<name>A0ABD1SAR2_9LAMI</name>
<evidence type="ECO:0000256" key="3">
    <source>
        <dbReference type="ARBA" id="ARBA00022833"/>
    </source>
</evidence>
<dbReference type="PROSITE" id="PS50808">
    <property type="entry name" value="ZF_BED"/>
    <property type="match status" value="1"/>
</dbReference>
<keyword evidence="2 4" id="KW-0863">Zinc-finger</keyword>
<reference evidence="7" key="1">
    <citation type="submission" date="2024-07" db="EMBL/GenBank/DDBJ databases">
        <title>Two chromosome-level genome assemblies of Korean endemic species Abeliophyllum distichum and Forsythia ovata (Oleaceae).</title>
        <authorList>
            <person name="Jang H."/>
        </authorList>
    </citation>
    <scope>NUCLEOTIDE SEQUENCE [LARGE SCALE GENOMIC DNA]</scope>
</reference>